<organism evidence="4 5">
    <name type="scientific">Marinomonas pontica</name>
    <dbReference type="NCBI Taxonomy" id="264739"/>
    <lineage>
        <taxon>Bacteria</taxon>
        <taxon>Pseudomonadati</taxon>
        <taxon>Pseudomonadota</taxon>
        <taxon>Gammaproteobacteria</taxon>
        <taxon>Oceanospirillales</taxon>
        <taxon>Oceanospirillaceae</taxon>
        <taxon>Marinomonas</taxon>
    </lineage>
</organism>
<feature type="transmembrane region" description="Helical" evidence="1">
    <location>
        <begin position="6"/>
        <end position="27"/>
    </location>
</feature>
<dbReference type="NCBIfam" id="TIGR00254">
    <property type="entry name" value="GGDEF"/>
    <property type="match status" value="1"/>
</dbReference>
<feature type="domain" description="EAL" evidence="2">
    <location>
        <begin position="516"/>
        <end position="768"/>
    </location>
</feature>
<feature type="domain" description="GGDEF" evidence="3">
    <location>
        <begin position="368"/>
        <end position="507"/>
    </location>
</feature>
<dbReference type="RefSeq" id="WP_338267172.1">
    <property type="nucleotide sequence ID" value="NZ_AP027271.1"/>
</dbReference>
<dbReference type="InterPro" id="IPR029787">
    <property type="entry name" value="Nucleotide_cyclase"/>
</dbReference>
<keyword evidence="5" id="KW-1185">Reference proteome</keyword>
<dbReference type="SMART" id="SM00052">
    <property type="entry name" value="EAL"/>
    <property type="match status" value="1"/>
</dbReference>
<dbReference type="PROSITE" id="PS50887">
    <property type="entry name" value="GGDEF"/>
    <property type="match status" value="1"/>
</dbReference>
<dbReference type="PANTHER" id="PTHR44757:SF2">
    <property type="entry name" value="BIOFILM ARCHITECTURE MAINTENANCE PROTEIN MBAA"/>
    <property type="match status" value="1"/>
</dbReference>
<keyword evidence="1" id="KW-1133">Transmembrane helix</keyword>
<dbReference type="PANTHER" id="PTHR44757">
    <property type="entry name" value="DIGUANYLATE CYCLASE DGCP"/>
    <property type="match status" value="1"/>
</dbReference>
<dbReference type="Gene3D" id="3.20.20.450">
    <property type="entry name" value="EAL domain"/>
    <property type="match status" value="1"/>
</dbReference>
<dbReference type="InterPro" id="IPR001633">
    <property type="entry name" value="EAL_dom"/>
</dbReference>
<dbReference type="SUPFAM" id="SSF141868">
    <property type="entry name" value="EAL domain-like"/>
    <property type="match status" value="1"/>
</dbReference>
<dbReference type="CDD" id="cd01948">
    <property type="entry name" value="EAL"/>
    <property type="match status" value="1"/>
</dbReference>
<dbReference type="Proteomes" id="UP001307608">
    <property type="component" value="Chromosome"/>
</dbReference>
<accession>A0ABM8FDP0</accession>
<evidence type="ECO:0000259" key="3">
    <source>
        <dbReference type="PROSITE" id="PS50887"/>
    </source>
</evidence>
<dbReference type="Pfam" id="PF00990">
    <property type="entry name" value="GGDEF"/>
    <property type="match status" value="1"/>
</dbReference>
<gene>
    <name evidence="4" type="ORF">MACH16_17620</name>
</gene>
<dbReference type="EMBL" id="AP027271">
    <property type="protein sequence ID" value="BDX03014.1"/>
    <property type="molecule type" value="Genomic_DNA"/>
</dbReference>
<dbReference type="InterPro" id="IPR000160">
    <property type="entry name" value="GGDEF_dom"/>
</dbReference>
<dbReference type="InterPro" id="IPR052155">
    <property type="entry name" value="Biofilm_reg_signaling"/>
</dbReference>
<dbReference type="Gene3D" id="3.30.70.270">
    <property type="match status" value="1"/>
</dbReference>
<sequence length="773" mass="87760">MNLNKRLVLLLFPIILFGYGIATFFVYQYQKSSVIELEQAKLEQRMFQLQSVFKEESSAVDNAMALFLEGGYLSDFLTSASSSYRDIALSQGLNVLTSQILSNKPNSRLSFALYNGSGDELFYYERSADPFATISNEQFGVTQKMIAHHITSSWELFHNSSDISVVKGRLLDRVALLPFKGRDINDSVQLSFAVRMDQFSDYLSTLEQSYNATLVWSNQILPVENVFAHSIQLSPNQFLTIKPNASVLARPLLNLRIQLIFVAFFLGVITYGLLIYLISRFITAPISALDNELTQVMEYQKENISPTESRSEIGQLSKKFYVLFEQLQNNLKKNHEMAITDTLTSLPNRFRFYEYAKSALIKAEQDKRFVSLIYIDLDNFKFVNDKLGHEAGDDLLCFLANDLQRLIKPILQSQGGCMVSRLSGDEFAIVLTHKVAVDEADDLAQSVVALFEGGYQSDHYYFPVSASMGIATYPADGHNLKELIANADMAMYNAKRSGKNRYKHYSENIASAARRTKSIETQLKMIDCDKEFSLVYMPYTSANMQIKGFEVLIRWHSAELGEIHPDEFIPIAEQTGTYAKIDHWVFETAFKSLPKIRDVFGEECVLSINISAAELGHHVVLDRLIELKEQYGIEDKSIELELTETFSYVQTSSVFDVLNGLQKAGFSIAIDDFGVGYTPLLHMIDYPVDKVKLDKVLTERVTKPEYAKLLPALIELCHLQDIVVTAEGIENTSQYKNLREAGCDFFQGYWLSKPMTLDELENWYYVYSNKGNL</sequence>
<keyword evidence="1" id="KW-0812">Transmembrane</keyword>
<feature type="transmembrane region" description="Helical" evidence="1">
    <location>
        <begin position="259"/>
        <end position="278"/>
    </location>
</feature>
<dbReference type="SUPFAM" id="SSF55073">
    <property type="entry name" value="Nucleotide cyclase"/>
    <property type="match status" value="1"/>
</dbReference>
<dbReference type="Pfam" id="PF00563">
    <property type="entry name" value="EAL"/>
    <property type="match status" value="1"/>
</dbReference>
<evidence type="ECO:0000313" key="5">
    <source>
        <dbReference type="Proteomes" id="UP001307608"/>
    </source>
</evidence>
<dbReference type="CDD" id="cd01949">
    <property type="entry name" value="GGDEF"/>
    <property type="match status" value="1"/>
</dbReference>
<protein>
    <submittedName>
        <fullName evidence="4">GGDEF domain-containing protein</fullName>
    </submittedName>
</protein>
<dbReference type="Gene3D" id="6.10.340.10">
    <property type="match status" value="1"/>
</dbReference>
<name>A0ABM8FDP0_9GAMM</name>
<evidence type="ECO:0000259" key="2">
    <source>
        <dbReference type="PROSITE" id="PS50883"/>
    </source>
</evidence>
<dbReference type="SMART" id="SM00267">
    <property type="entry name" value="GGDEF"/>
    <property type="match status" value="1"/>
</dbReference>
<dbReference type="PROSITE" id="PS50883">
    <property type="entry name" value="EAL"/>
    <property type="match status" value="1"/>
</dbReference>
<dbReference type="InterPro" id="IPR035919">
    <property type="entry name" value="EAL_sf"/>
</dbReference>
<evidence type="ECO:0000256" key="1">
    <source>
        <dbReference type="SAM" id="Phobius"/>
    </source>
</evidence>
<reference evidence="4 5" key="1">
    <citation type="submission" date="2023-01" db="EMBL/GenBank/DDBJ databases">
        <title>Complete genome sequence of Marinomonas pontica strain 200518_36.</title>
        <authorList>
            <person name="Ueki S."/>
            <person name="Gajardo G."/>
            <person name="Maruyama F."/>
        </authorList>
    </citation>
    <scope>NUCLEOTIDE SEQUENCE [LARGE SCALE GENOMIC DNA]</scope>
    <source>
        <strain evidence="4 5">200518_36</strain>
    </source>
</reference>
<evidence type="ECO:0000313" key="4">
    <source>
        <dbReference type="EMBL" id="BDX03014.1"/>
    </source>
</evidence>
<proteinExistence type="predicted"/>
<dbReference type="InterPro" id="IPR043128">
    <property type="entry name" value="Rev_trsase/Diguanyl_cyclase"/>
</dbReference>
<keyword evidence="1" id="KW-0472">Membrane</keyword>